<reference evidence="1" key="1">
    <citation type="submission" date="2021-11" db="EMBL/GenBank/DDBJ databases">
        <authorList>
            <consortium name="Genoscope - CEA"/>
            <person name="William W."/>
        </authorList>
    </citation>
    <scope>NUCLEOTIDE SEQUENCE</scope>
</reference>
<dbReference type="AlphaFoldDB" id="A0A8J2WYB6"/>
<sequence>MAAAVETEAQKYIRENGLAPRAVPELDEALKEALRGPKVTQCQGWDGQGRLAPYAELKETMTQTYRLLGEECVVQGCTNKVDAPKYVMELVGGPVCMACGQKIVLQEFRGKSSKPFEPEFEQPTHEDIVRAKEAGLKLPAWAEEALAAEGG</sequence>
<organism evidence="1 2">
    <name type="scientific">Pelagomonas calceolata</name>
    <dbReference type="NCBI Taxonomy" id="35677"/>
    <lineage>
        <taxon>Eukaryota</taxon>
        <taxon>Sar</taxon>
        <taxon>Stramenopiles</taxon>
        <taxon>Ochrophyta</taxon>
        <taxon>Pelagophyceae</taxon>
        <taxon>Pelagomonadales</taxon>
        <taxon>Pelagomonadaceae</taxon>
        <taxon>Pelagomonas</taxon>
    </lineage>
</organism>
<evidence type="ECO:0000313" key="2">
    <source>
        <dbReference type="Proteomes" id="UP000789595"/>
    </source>
</evidence>
<comment type="caution">
    <text evidence="1">The sequence shown here is derived from an EMBL/GenBank/DDBJ whole genome shotgun (WGS) entry which is preliminary data.</text>
</comment>
<accession>A0A8J2WYB6</accession>
<name>A0A8J2WYB6_9STRA</name>
<evidence type="ECO:0000313" key="1">
    <source>
        <dbReference type="EMBL" id="CAH0370855.1"/>
    </source>
</evidence>
<keyword evidence="2" id="KW-1185">Reference proteome</keyword>
<dbReference type="EMBL" id="CAKKNE010000003">
    <property type="protein sequence ID" value="CAH0370855.1"/>
    <property type="molecule type" value="Genomic_DNA"/>
</dbReference>
<dbReference type="Proteomes" id="UP000789595">
    <property type="component" value="Unassembled WGS sequence"/>
</dbReference>
<protein>
    <submittedName>
        <fullName evidence="1">Uncharacterized protein</fullName>
    </submittedName>
</protein>
<proteinExistence type="predicted"/>
<gene>
    <name evidence="1" type="ORF">PECAL_3P07660</name>
</gene>